<dbReference type="Proteomes" id="UP000516148">
    <property type="component" value="Chromosome"/>
</dbReference>
<gene>
    <name evidence="2" type="ORF">H3Z74_21855</name>
</gene>
<protein>
    <submittedName>
        <fullName evidence="2">Uncharacterized protein</fullName>
    </submittedName>
</protein>
<evidence type="ECO:0000313" key="3">
    <source>
        <dbReference type="Proteomes" id="UP000516148"/>
    </source>
</evidence>
<dbReference type="KEGG" id="spap:H3Z74_21855"/>
<evidence type="ECO:0000256" key="1">
    <source>
        <dbReference type="SAM" id="MobiDB-lite"/>
    </source>
</evidence>
<name>A0A7H0LHY0_9SPHN</name>
<dbReference type="AlphaFoldDB" id="A0A7H0LHY0"/>
<reference evidence="2 3" key="1">
    <citation type="submission" date="2020-09" db="EMBL/GenBank/DDBJ databases">
        <title>Sphingomonas sp., a new species isolated from pork steak.</title>
        <authorList>
            <person name="Heidler von Heilborn D."/>
        </authorList>
    </citation>
    <scope>NUCLEOTIDE SEQUENCE [LARGE SCALE GENOMIC DNA]</scope>
    <source>
        <strain evidence="3">S8-3T</strain>
    </source>
</reference>
<feature type="region of interest" description="Disordered" evidence="1">
    <location>
        <begin position="1"/>
        <end position="25"/>
    </location>
</feature>
<proteinExistence type="predicted"/>
<sequence>MPDFQPFSGFDPIDGAEAHMDAGRDNPCSVGGFDAREITIGAAMLDAHGRLRLCQAEAEARGLI</sequence>
<evidence type="ECO:0000313" key="2">
    <source>
        <dbReference type="EMBL" id="QNQ09283.1"/>
    </source>
</evidence>
<organism evidence="2 3">
    <name type="scientific">Sphingomonas alpina</name>
    <dbReference type="NCBI Taxonomy" id="653931"/>
    <lineage>
        <taxon>Bacteria</taxon>
        <taxon>Pseudomonadati</taxon>
        <taxon>Pseudomonadota</taxon>
        <taxon>Alphaproteobacteria</taxon>
        <taxon>Sphingomonadales</taxon>
        <taxon>Sphingomonadaceae</taxon>
        <taxon>Sphingomonas</taxon>
    </lineage>
</organism>
<accession>A0A7H0LHY0</accession>
<dbReference type="RefSeq" id="WP_187761600.1">
    <property type="nucleotide sequence ID" value="NZ_CP061038.1"/>
</dbReference>
<keyword evidence="3" id="KW-1185">Reference proteome</keyword>
<dbReference type="EMBL" id="CP061038">
    <property type="protein sequence ID" value="QNQ09283.1"/>
    <property type="molecule type" value="Genomic_DNA"/>
</dbReference>